<evidence type="ECO:0000256" key="1">
    <source>
        <dbReference type="ARBA" id="ARBA00004328"/>
    </source>
</evidence>
<dbReference type="EMBL" id="MZ679513">
    <property type="protein sequence ID" value="UJQ84996.1"/>
    <property type="molecule type" value="Genomic_RNA"/>
</dbReference>
<evidence type="ECO:0000256" key="6">
    <source>
        <dbReference type="ARBA" id="ARBA00023296"/>
    </source>
</evidence>
<dbReference type="InterPro" id="IPR005563">
    <property type="entry name" value="A_protein"/>
</dbReference>
<evidence type="ECO:0000256" key="2">
    <source>
        <dbReference type="ARBA" id="ARBA00022581"/>
    </source>
</evidence>
<keyword evidence="2" id="KW-0945">Host-virus interaction</keyword>
<evidence type="ECO:0000256" key="3">
    <source>
        <dbReference type="ARBA" id="ARBA00022804"/>
    </source>
</evidence>
<evidence type="ECO:0000313" key="8">
    <source>
        <dbReference type="EMBL" id="UJQ84996.1"/>
    </source>
</evidence>
<keyword evidence="4" id="KW-0946">Virion</keyword>
<proteinExistence type="inferred from homology"/>
<keyword evidence="3" id="KW-1161">Viral attachment to host cell</keyword>
<accession>A0ABY3SV26</accession>
<evidence type="ECO:0000256" key="4">
    <source>
        <dbReference type="ARBA" id="ARBA00022844"/>
    </source>
</evidence>
<comment type="subcellular location">
    <subcellularLocation>
        <location evidence="1">Virion</location>
    </subcellularLocation>
</comment>
<dbReference type="Pfam" id="PF03863">
    <property type="entry name" value="Phage_mat-A"/>
    <property type="match status" value="1"/>
</dbReference>
<comment type="similarity">
    <text evidence="7">Belongs to the Leviviricetes maturation protein family.</text>
</comment>
<reference evidence="8" key="1">
    <citation type="submission" date="2021-05" db="EMBL/GenBank/DDBJ databases">
        <authorList>
            <person name="Chen Y.-M."/>
            <person name="Zhang Y.-Z."/>
        </authorList>
    </citation>
    <scope>NUCLEOTIDE SEQUENCE</scope>
    <source>
        <strain evidence="8">S48-k141_1260529</strain>
    </source>
</reference>
<evidence type="ECO:0000256" key="5">
    <source>
        <dbReference type="ARBA" id="ARBA00023104"/>
    </source>
</evidence>
<organism evidence="8 9">
    <name type="scientific">Leviviridae sp</name>
    <dbReference type="NCBI Taxonomy" id="2027243"/>
    <lineage>
        <taxon>Viruses</taxon>
        <taxon>Riboviria</taxon>
        <taxon>Orthornavirae</taxon>
        <taxon>Lenarviricota</taxon>
        <taxon>Leviviricetes</taxon>
        <taxon>Norzivirales</taxon>
        <taxon>Fiersviridae</taxon>
    </lineage>
</organism>
<reference evidence="8" key="2">
    <citation type="journal article" date="2022" name="Nat. Microbiol.">
        <title>RNA viromes from terrestrial sites across China expand environmental viral diversity.</title>
        <authorList>
            <person name="Chiapello M."/>
            <person name="Rodriguez-Romero J."/>
            <person name="Ayllon M.A."/>
            <person name="Turina M."/>
        </authorList>
    </citation>
    <scope>NUCLEOTIDE SEQUENCE</scope>
    <source>
        <strain evidence="8">S48-k141_1260529</strain>
    </source>
</reference>
<keyword evidence="5" id="KW-1175">Viral attachment to host cell pilus</keyword>
<keyword evidence="6" id="KW-1160">Virus entry into host cell</keyword>
<name>A0ABY3SV26_9VIRU</name>
<dbReference type="Proteomes" id="UP001060258">
    <property type="component" value="Segment"/>
</dbReference>
<protein>
    <submittedName>
        <fullName evidence="8">Maturation protein</fullName>
    </submittedName>
</protein>
<evidence type="ECO:0000256" key="7">
    <source>
        <dbReference type="ARBA" id="ARBA00035110"/>
    </source>
</evidence>
<keyword evidence="9" id="KW-1185">Reference proteome</keyword>
<evidence type="ECO:0000313" key="9">
    <source>
        <dbReference type="Proteomes" id="UP001060258"/>
    </source>
</evidence>
<sequence>MATRNRSKFEGTIPGGNAVYILGTLPDDNQTDQHHYSVTCTDQDAGDHITTNPFDIIRTSTYVGLVNGSNGSWKCEDYAQYNVHPVVANLPGVPDDSVAATSALARANPSRPNVDVWAFVAELRELPRAVKQLGDYLRKVQSGGKPNSADIASGYLGWTFGWKPLISDLGKLLDFQGAVDKRLDALKRLNSGELNRTVVVYNASAPQGVQSWYVGPSYGSTAQFRVYYRTEQKVWVRVRYAPKNPLPPNGSDEQRDLARSLVFGHQISHETLWNLMPWSWLIDWFSNVGDYIAAHNNRLGLTATDIAVMRHTRQFVDRVDKLSGPSDCELTQSEKPTWERKRRSRYVGNPVIKFQLPFLDLGQLSILSALAVTRLK</sequence>